<dbReference type="InterPro" id="IPR006657">
    <property type="entry name" value="MoPterin_dinucl-bd_dom"/>
</dbReference>
<dbReference type="GO" id="GO:0016491">
    <property type="term" value="F:oxidoreductase activity"/>
    <property type="evidence" value="ECO:0007669"/>
    <property type="project" value="UniProtKB-KW"/>
</dbReference>
<dbReference type="PROSITE" id="PS00490">
    <property type="entry name" value="MOLYBDOPTERIN_PROK_2"/>
    <property type="match status" value="1"/>
</dbReference>
<evidence type="ECO:0000256" key="1">
    <source>
        <dbReference type="ARBA" id="ARBA00001942"/>
    </source>
</evidence>
<evidence type="ECO:0000256" key="3">
    <source>
        <dbReference type="ARBA" id="ARBA00022505"/>
    </source>
</evidence>
<dbReference type="GO" id="GO:0018818">
    <property type="term" value="F:acetylene hydratase activity"/>
    <property type="evidence" value="ECO:0007669"/>
    <property type="project" value="InterPro"/>
</dbReference>
<accession>A0A1L6FGE1</accession>
<keyword evidence="4" id="KW-0479">Metal-binding</keyword>
<dbReference type="STRING" id="96773.Tchl_2887"/>
<dbReference type="InterPro" id="IPR050612">
    <property type="entry name" value="Prok_Mopterin_Oxidored"/>
</dbReference>
<dbReference type="PANTHER" id="PTHR43742:SF6">
    <property type="entry name" value="OXIDOREDUCTASE YYAE-RELATED"/>
    <property type="match status" value="1"/>
</dbReference>
<keyword evidence="6" id="KW-0408">Iron</keyword>
<name>A0A1L6FGE1_9RHOO</name>
<protein>
    <submittedName>
        <fullName evidence="10">Molybdopterin oxidoreductase</fullName>
    </submittedName>
</protein>
<dbReference type="Gene3D" id="3.40.50.740">
    <property type="match status" value="1"/>
</dbReference>
<reference evidence="10 11" key="1">
    <citation type="submission" date="2016-12" db="EMBL/GenBank/DDBJ databases">
        <title>Complete genome sequence of Thauera chlorobenzoica, a Betaproteobacterium degrading haloaromatics anaerobically to CO2 and halides.</title>
        <authorList>
            <person name="Goris T."/>
            <person name="Mergelsberg M."/>
            <person name="Boll M."/>
        </authorList>
    </citation>
    <scope>NUCLEOTIDE SEQUENCE [LARGE SCALE GENOMIC DNA]</scope>
    <source>
        <strain evidence="10 11">3CB1</strain>
    </source>
</reference>
<dbReference type="PANTHER" id="PTHR43742">
    <property type="entry name" value="TRIMETHYLAMINE-N-OXIDE REDUCTASE"/>
    <property type="match status" value="1"/>
</dbReference>
<evidence type="ECO:0000313" key="11">
    <source>
        <dbReference type="Proteomes" id="UP000185739"/>
    </source>
</evidence>
<dbReference type="Proteomes" id="UP000185739">
    <property type="component" value="Chromosome"/>
</dbReference>
<organism evidence="10 11">
    <name type="scientific">Thauera chlorobenzoica</name>
    <dbReference type="NCBI Taxonomy" id="96773"/>
    <lineage>
        <taxon>Bacteria</taxon>
        <taxon>Pseudomonadati</taxon>
        <taxon>Pseudomonadota</taxon>
        <taxon>Betaproteobacteria</taxon>
        <taxon>Rhodocyclales</taxon>
        <taxon>Zoogloeaceae</taxon>
        <taxon>Thauera</taxon>
    </lineage>
</organism>
<dbReference type="InterPro" id="IPR006655">
    <property type="entry name" value="Mopterin_OxRdtase_prok_CS"/>
</dbReference>
<comment type="cofactor">
    <cofactor evidence="1">
        <name>Mo-bis(molybdopterin guanine dinucleotide)</name>
        <dbReference type="ChEBI" id="CHEBI:60539"/>
    </cofactor>
</comment>
<dbReference type="AlphaFoldDB" id="A0A1L6FGE1"/>
<dbReference type="Gene3D" id="3.40.228.10">
    <property type="entry name" value="Dimethylsulfoxide Reductase, domain 2"/>
    <property type="match status" value="1"/>
</dbReference>
<dbReference type="GO" id="GO:0043546">
    <property type="term" value="F:molybdopterin cofactor binding"/>
    <property type="evidence" value="ECO:0007669"/>
    <property type="project" value="InterPro"/>
</dbReference>
<dbReference type="InterPro" id="IPR037949">
    <property type="entry name" value="MopB_CT_Acetylene-hydratase"/>
</dbReference>
<evidence type="ECO:0000256" key="4">
    <source>
        <dbReference type="ARBA" id="ARBA00022723"/>
    </source>
</evidence>
<keyword evidence="11" id="KW-1185">Reference proteome</keyword>
<dbReference type="InterPro" id="IPR006656">
    <property type="entry name" value="Mopterin_OxRdtase"/>
</dbReference>
<evidence type="ECO:0000256" key="6">
    <source>
        <dbReference type="ARBA" id="ARBA00023004"/>
    </source>
</evidence>
<evidence type="ECO:0000259" key="8">
    <source>
        <dbReference type="Pfam" id="PF00384"/>
    </source>
</evidence>
<dbReference type="Pfam" id="PF01568">
    <property type="entry name" value="Molydop_binding"/>
    <property type="match status" value="1"/>
</dbReference>
<dbReference type="CDD" id="cd02781">
    <property type="entry name" value="MopB_CT_Acetylene-hydratase"/>
    <property type="match status" value="1"/>
</dbReference>
<keyword evidence="5" id="KW-0560">Oxidoreductase</keyword>
<evidence type="ECO:0000313" key="10">
    <source>
        <dbReference type="EMBL" id="APR05710.1"/>
    </source>
</evidence>
<dbReference type="Gene3D" id="2.40.40.20">
    <property type="match status" value="1"/>
</dbReference>
<keyword evidence="7" id="KW-0411">Iron-sulfur</keyword>
<evidence type="ECO:0000256" key="7">
    <source>
        <dbReference type="ARBA" id="ARBA00023014"/>
    </source>
</evidence>
<dbReference type="EMBL" id="CP018839">
    <property type="protein sequence ID" value="APR05710.1"/>
    <property type="molecule type" value="Genomic_DNA"/>
</dbReference>
<evidence type="ECO:0000259" key="9">
    <source>
        <dbReference type="Pfam" id="PF01568"/>
    </source>
</evidence>
<dbReference type="SUPFAM" id="SSF53706">
    <property type="entry name" value="Formate dehydrogenase/DMSO reductase, domains 1-3"/>
    <property type="match status" value="1"/>
</dbReference>
<sequence length="667" mass="71981">MLRVDPDPQHPTGKAICVKARAAPELVAHSDRLTTPLRRTRPKGDDDPGWKPITWDEALGIAGERLAAAGPKATAFAVATPSGTAIADSFAWIHRLAHYWGSPNMVFATENCNWHRDFTPRLTWGNSLGTPDFEHTGCIVLWGSNPAVSWLAQAERIRAAQRRGARLVVIDPRQGGLANSADLWLPVRPGTDAVLALGLIHLLLENGDADLAFLRSCSDAFDPAPSGDTTVLECLEQAAAGWTPDRVEAQTGVDVPRLRQAADLLATARPISLITWTGTCQQENATATTRAINILYALTGSLGQRGGNRWFPRPKINDVAAFDAAAMRRDTLGLAERPLGPPARGWITSRDLFRTIVTGQPYPIRALLAFGSNFLVSKPATRHTEEALAKLDFFIQTELFVTPTARWADLLLPAASCWEREGLQAGFMIGEQAEAHLQLRPALVAPPGEAWPDTRIVFELAKVLGLAERFFGGDPEAGLEHVLAPSGLDAAALRACPRGLASPHLSAEPPVPRITLWSDALVDIGAPGLPSPVSTQPDPLHPFVLTCGKTVPYCHSQFRQLAGLRRRQPRPEAELAPDVATARGVASGDAIVIKTQCGEMHCHAVLNARLAAGTVWSHYGWWDALRPINYNACMDGERFDSVAGSNALRGVPCDVLLRAPGDGRRAE</sequence>
<keyword evidence="3" id="KW-0500">Molybdenum</keyword>
<evidence type="ECO:0000256" key="2">
    <source>
        <dbReference type="ARBA" id="ARBA00010312"/>
    </source>
</evidence>
<dbReference type="GO" id="GO:0046872">
    <property type="term" value="F:metal ion binding"/>
    <property type="evidence" value="ECO:0007669"/>
    <property type="project" value="UniProtKB-KW"/>
</dbReference>
<dbReference type="Pfam" id="PF00384">
    <property type="entry name" value="Molybdopterin"/>
    <property type="match status" value="1"/>
</dbReference>
<dbReference type="SUPFAM" id="SSF50692">
    <property type="entry name" value="ADC-like"/>
    <property type="match status" value="1"/>
</dbReference>
<dbReference type="InterPro" id="IPR009010">
    <property type="entry name" value="Asp_de-COase-like_dom_sf"/>
</dbReference>
<feature type="domain" description="Molybdopterin dinucleotide-binding" evidence="9">
    <location>
        <begin position="543"/>
        <end position="651"/>
    </location>
</feature>
<evidence type="ECO:0000256" key="5">
    <source>
        <dbReference type="ARBA" id="ARBA00023002"/>
    </source>
</evidence>
<proteinExistence type="inferred from homology"/>
<dbReference type="GO" id="GO:0051536">
    <property type="term" value="F:iron-sulfur cluster binding"/>
    <property type="evidence" value="ECO:0007669"/>
    <property type="project" value="UniProtKB-KW"/>
</dbReference>
<gene>
    <name evidence="10" type="ORF">Tchl_2887</name>
</gene>
<dbReference type="KEGG" id="tcl:Tchl_2887"/>
<comment type="similarity">
    <text evidence="2">Belongs to the prokaryotic molybdopterin-containing oxidoreductase family.</text>
</comment>
<feature type="domain" description="Molybdopterin oxidoreductase" evidence="8">
    <location>
        <begin position="32"/>
        <end position="463"/>
    </location>
</feature>